<dbReference type="SUPFAM" id="SSF47823">
    <property type="entry name" value="lambda integrase-like, N-terminal domain"/>
    <property type="match status" value="1"/>
</dbReference>
<dbReference type="EMBL" id="CAJVQB010011048">
    <property type="protein sequence ID" value="CAG8744822.1"/>
    <property type="molecule type" value="Genomic_DNA"/>
</dbReference>
<keyword evidence="3" id="KW-1185">Reference proteome</keyword>
<keyword evidence="1" id="KW-0238">DNA-binding</keyword>
<name>A0ABN7VA61_GIGMA</name>
<organism evidence="2 3">
    <name type="scientific">Gigaspora margarita</name>
    <dbReference type="NCBI Taxonomy" id="4874"/>
    <lineage>
        <taxon>Eukaryota</taxon>
        <taxon>Fungi</taxon>
        <taxon>Fungi incertae sedis</taxon>
        <taxon>Mucoromycota</taxon>
        <taxon>Glomeromycotina</taxon>
        <taxon>Glomeromycetes</taxon>
        <taxon>Diversisporales</taxon>
        <taxon>Gigasporaceae</taxon>
        <taxon>Gigaspora</taxon>
    </lineage>
</organism>
<dbReference type="Proteomes" id="UP000789901">
    <property type="component" value="Unassembled WGS sequence"/>
</dbReference>
<evidence type="ECO:0000313" key="3">
    <source>
        <dbReference type="Proteomes" id="UP000789901"/>
    </source>
</evidence>
<proteinExistence type="predicted"/>
<dbReference type="Gene3D" id="1.10.150.130">
    <property type="match status" value="1"/>
</dbReference>
<gene>
    <name evidence="2" type="ORF">GMARGA_LOCUS15754</name>
</gene>
<protein>
    <submittedName>
        <fullName evidence="2">12880_t:CDS:1</fullName>
    </submittedName>
</protein>
<dbReference type="InterPro" id="IPR010998">
    <property type="entry name" value="Integrase_recombinase_N"/>
</dbReference>
<sequence length="270" mass="30909">MKSDYTRVLVLEDPIINTKLTLQESVVGKMQSVEALSYWCHKINPSPVVMDWLVNGVPLFPKGALVLALQPVPNQYVLSNEQVDSTAYYRRKGNSYNNSSQVGLSKMVANSDAYAHRLYSFAPVQNAFVRGCSGVVEPWKNLSWQFLAVRRLDKAWELFKNFCKLMSLIPLPSEVDTLVSFMVWLDLTHSFSVCADVLAAVARGHLEAQLPDPSKEYRVRRVYKALLKEYRKDKEPKWPCDPLPVFALNFYGNDIMYSLWEIVVLNVFLY</sequence>
<comment type="caution">
    <text evidence="2">The sequence shown here is derived from an EMBL/GenBank/DDBJ whole genome shotgun (WGS) entry which is preliminary data.</text>
</comment>
<evidence type="ECO:0000313" key="2">
    <source>
        <dbReference type="EMBL" id="CAG8744822.1"/>
    </source>
</evidence>
<accession>A0ABN7VA61</accession>
<reference evidence="2 3" key="1">
    <citation type="submission" date="2021-06" db="EMBL/GenBank/DDBJ databases">
        <authorList>
            <person name="Kallberg Y."/>
            <person name="Tangrot J."/>
            <person name="Rosling A."/>
        </authorList>
    </citation>
    <scope>NUCLEOTIDE SEQUENCE [LARGE SCALE GENOMIC DNA]</scope>
    <source>
        <strain evidence="2 3">120-4 pot B 10/14</strain>
    </source>
</reference>
<evidence type="ECO:0000256" key="1">
    <source>
        <dbReference type="ARBA" id="ARBA00023125"/>
    </source>
</evidence>